<evidence type="ECO:0000256" key="1">
    <source>
        <dbReference type="SAM" id="MobiDB-lite"/>
    </source>
</evidence>
<dbReference type="RefSeq" id="WP_343966109.1">
    <property type="nucleotide sequence ID" value="NZ_BAAAHK010000003.1"/>
</dbReference>
<organism evidence="2 3">
    <name type="scientific">Kribbella koreensis</name>
    <dbReference type="NCBI Taxonomy" id="57909"/>
    <lineage>
        <taxon>Bacteria</taxon>
        <taxon>Bacillati</taxon>
        <taxon>Actinomycetota</taxon>
        <taxon>Actinomycetes</taxon>
        <taxon>Propionibacteriales</taxon>
        <taxon>Kribbellaceae</taxon>
        <taxon>Kribbella</taxon>
    </lineage>
</organism>
<comment type="caution">
    <text evidence="2">The sequence shown here is derived from an EMBL/GenBank/DDBJ whole genome shotgun (WGS) entry which is preliminary data.</text>
</comment>
<dbReference type="EMBL" id="BAAAHK010000003">
    <property type="protein sequence ID" value="GAA0930828.1"/>
    <property type="molecule type" value="Genomic_DNA"/>
</dbReference>
<gene>
    <name evidence="2" type="ORF">GCM10009554_14370</name>
</gene>
<name>A0ABN1PNI8_9ACTN</name>
<feature type="region of interest" description="Disordered" evidence="1">
    <location>
        <begin position="27"/>
        <end position="48"/>
    </location>
</feature>
<protein>
    <submittedName>
        <fullName evidence="2">Uncharacterized protein</fullName>
    </submittedName>
</protein>
<sequence>MTDEIPAAAKADADRFKHLPPAVKLEDTIATHDPEDPPAPNLGRDPDIDFILRYGAG</sequence>
<proteinExistence type="predicted"/>
<reference evidence="2 3" key="1">
    <citation type="journal article" date="2019" name="Int. J. Syst. Evol. Microbiol.">
        <title>The Global Catalogue of Microorganisms (GCM) 10K type strain sequencing project: providing services to taxonomists for standard genome sequencing and annotation.</title>
        <authorList>
            <consortium name="The Broad Institute Genomics Platform"/>
            <consortium name="The Broad Institute Genome Sequencing Center for Infectious Disease"/>
            <person name="Wu L."/>
            <person name="Ma J."/>
        </authorList>
    </citation>
    <scope>NUCLEOTIDE SEQUENCE [LARGE SCALE GENOMIC DNA]</scope>
    <source>
        <strain evidence="2 3">JCM 10977</strain>
    </source>
</reference>
<evidence type="ECO:0000313" key="2">
    <source>
        <dbReference type="EMBL" id="GAA0930828.1"/>
    </source>
</evidence>
<evidence type="ECO:0000313" key="3">
    <source>
        <dbReference type="Proteomes" id="UP001500542"/>
    </source>
</evidence>
<accession>A0ABN1PNI8</accession>
<dbReference type="Proteomes" id="UP001500542">
    <property type="component" value="Unassembled WGS sequence"/>
</dbReference>
<keyword evidence="3" id="KW-1185">Reference proteome</keyword>